<dbReference type="EMBL" id="OZ035835">
    <property type="protein sequence ID" value="CAL1577202.1"/>
    <property type="molecule type" value="Genomic_DNA"/>
</dbReference>
<dbReference type="Pfam" id="PF20700">
    <property type="entry name" value="Mutator"/>
    <property type="match status" value="1"/>
</dbReference>
<gene>
    <name evidence="2" type="ORF">KC01_LOCUS8582</name>
</gene>
<reference evidence="2 3" key="1">
    <citation type="submission" date="2024-04" db="EMBL/GenBank/DDBJ databases">
        <authorList>
            <person name="Waldvogel A.-M."/>
            <person name="Schoenle A."/>
        </authorList>
    </citation>
    <scope>NUCLEOTIDE SEQUENCE [LARGE SCALE GENOMIC DNA]</scope>
</reference>
<evidence type="ECO:0000313" key="2">
    <source>
        <dbReference type="EMBL" id="CAL1577202.1"/>
    </source>
</evidence>
<sequence length="245" mass="28099">MGHSAKFGCYSLIDIESNKLLTVNLVQSNETKGSYHMELEGLKRCRRDLDGFQIKALVTDRHCQVAKWVRESWKVPHFNDCWHVVKGLSKKLDLLSKKKGYDLVKEWTKGITYHLYWCVMSSEPGDEESIRKKWLSTVDHIQNNHENCESHGPGLKKKWFKPGTECFVDLVELLTKPYFLKDVEKMSAHGQTSGIECFHSVINHFAPKMYTFSYFGMQSRHIGVPMGRGTRNSSLDGLLCIVVVG</sequence>
<dbReference type="Proteomes" id="UP001497482">
    <property type="component" value="Chromosome 13"/>
</dbReference>
<accession>A0AAV2JI66</accession>
<proteinExistence type="predicted"/>
<protein>
    <recommendedName>
        <fullName evidence="1">Mutator-like transposase domain-containing protein</fullName>
    </recommendedName>
</protein>
<keyword evidence="3" id="KW-1185">Reference proteome</keyword>
<dbReference type="PANTHER" id="PTHR31751:SF44">
    <property type="entry name" value="SI:CH211-211K8.4-RELATED"/>
    <property type="match status" value="1"/>
</dbReference>
<feature type="domain" description="Mutator-like transposase" evidence="1">
    <location>
        <begin position="33"/>
        <end position="149"/>
    </location>
</feature>
<dbReference type="InterPro" id="IPR049012">
    <property type="entry name" value="Mutator_transp_dom"/>
</dbReference>
<evidence type="ECO:0000313" key="3">
    <source>
        <dbReference type="Proteomes" id="UP001497482"/>
    </source>
</evidence>
<evidence type="ECO:0000259" key="1">
    <source>
        <dbReference type="Pfam" id="PF20700"/>
    </source>
</evidence>
<dbReference type="AlphaFoldDB" id="A0AAV2JI66"/>
<organism evidence="2 3">
    <name type="scientific">Knipowitschia caucasica</name>
    <name type="common">Caucasian dwarf goby</name>
    <name type="synonym">Pomatoschistus caucasicus</name>
    <dbReference type="NCBI Taxonomy" id="637954"/>
    <lineage>
        <taxon>Eukaryota</taxon>
        <taxon>Metazoa</taxon>
        <taxon>Chordata</taxon>
        <taxon>Craniata</taxon>
        <taxon>Vertebrata</taxon>
        <taxon>Euteleostomi</taxon>
        <taxon>Actinopterygii</taxon>
        <taxon>Neopterygii</taxon>
        <taxon>Teleostei</taxon>
        <taxon>Neoteleostei</taxon>
        <taxon>Acanthomorphata</taxon>
        <taxon>Gobiaria</taxon>
        <taxon>Gobiiformes</taxon>
        <taxon>Gobioidei</taxon>
        <taxon>Gobiidae</taxon>
        <taxon>Gobiinae</taxon>
        <taxon>Knipowitschia</taxon>
    </lineage>
</organism>
<name>A0AAV2JI66_KNICA</name>
<dbReference type="PANTHER" id="PTHR31751">
    <property type="entry name" value="SI:CH211-108C17.2-RELATED-RELATED"/>
    <property type="match status" value="1"/>
</dbReference>